<comment type="caution">
    <text evidence="1">The sequence shown here is derived from an EMBL/GenBank/DDBJ whole genome shotgun (WGS) entry which is preliminary data.</text>
</comment>
<gene>
    <name evidence="1" type="ORF">F8M41_001949</name>
</gene>
<dbReference type="EMBL" id="WTPW01001162">
    <property type="protein sequence ID" value="KAF0452270.1"/>
    <property type="molecule type" value="Genomic_DNA"/>
</dbReference>
<reference evidence="1 2" key="1">
    <citation type="journal article" date="2019" name="Environ. Microbiol.">
        <title>At the nexus of three kingdoms: the genome of the mycorrhizal fungus Gigaspora margarita provides insights into plant, endobacterial and fungal interactions.</title>
        <authorList>
            <person name="Venice F."/>
            <person name="Ghignone S."/>
            <person name="Salvioli di Fossalunga A."/>
            <person name="Amselem J."/>
            <person name="Novero M."/>
            <person name="Xianan X."/>
            <person name="Sedzielewska Toro K."/>
            <person name="Morin E."/>
            <person name="Lipzen A."/>
            <person name="Grigoriev I.V."/>
            <person name="Henrissat B."/>
            <person name="Martin F.M."/>
            <person name="Bonfante P."/>
        </authorList>
    </citation>
    <scope>NUCLEOTIDE SEQUENCE [LARGE SCALE GENOMIC DNA]</scope>
    <source>
        <strain evidence="1 2">BEG34</strain>
    </source>
</reference>
<sequence>MEIWLLSRHPVYWAYIFSKSSPNGNYQWSCKNSIKLKKFDECFLFQNGKLLIIYVYSTKSGLIVLEIFDEKLHNYCFIESEKEERLFFSGPNHKTKSYNSYILNPHTHTLDKPPNNDVLHDIYPATYEYWKSTCSINDTINIISDYIITIDTNHLSIQRLSQNETWKSYIELKERYYRNTYTYFNKNEIMQFI</sequence>
<evidence type="ECO:0000313" key="2">
    <source>
        <dbReference type="Proteomes" id="UP000439903"/>
    </source>
</evidence>
<keyword evidence="2" id="KW-1185">Reference proteome</keyword>
<dbReference type="AlphaFoldDB" id="A0A8H4A8M7"/>
<protein>
    <submittedName>
        <fullName evidence="1">Uncharacterized protein</fullName>
    </submittedName>
</protein>
<dbReference type="Proteomes" id="UP000439903">
    <property type="component" value="Unassembled WGS sequence"/>
</dbReference>
<proteinExistence type="predicted"/>
<accession>A0A8H4A8M7</accession>
<evidence type="ECO:0000313" key="1">
    <source>
        <dbReference type="EMBL" id="KAF0452270.1"/>
    </source>
</evidence>
<organism evidence="1 2">
    <name type="scientific">Gigaspora margarita</name>
    <dbReference type="NCBI Taxonomy" id="4874"/>
    <lineage>
        <taxon>Eukaryota</taxon>
        <taxon>Fungi</taxon>
        <taxon>Fungi incertae sedis</taxon>
        <taxon>Mucoromycota</taxon>
        <taxon>Glomeromycotina</taxon>
        <taxon>Glomeromycetes</taxon>
        <taxon>Diversisporales</taxon>
        <taxon>Gigasporaceae</taxon>
        <taxon>Gigaspora</taxon>
    </lineage>
</organism>
<name>A0A8H4A8M7_GIGMA</name>